<evidence type="ECO:0000256" key="1">
    <source>
        <dbReference type="SAM" id="Coils"/>
    </source>
</evidence>
<dbReference type="OrthoDB" id="434723at2759"/>
<dbReference type="Pfam" id="PF14966">
    <property type="entry name" value="DNA_repr_REX1B"/>
    <property type="match status" value="1"/>
</dbReference>
<evidence type="ECO:0000313" key="3">
    <source>
        <dbReference type="Proteomes" id="UP000241769"/>
    </source>
</evidence>
<dbReference type="InterPro" id="IPR039491">
    <property type="entry name" value="REX1-B"/>
</dbReference>
<name>A0A2P6NNF4_9EUKA</name>
<comment type="caution">
    <text evidence="2">The sequence shown here is derived from an EMBL/GenBank/DDBJ whole genome shotgun (WGS) entry which is preliminary data.</text>
</comment>
<protein>
    <submittedName>
        <fullName evidence="2">Uncharacterized protein</fullName>
    </submittedName>
</protein>
<dbReference type="PANTHER" id="PTHR28309:SF1">
    <property type="entry name" value="REQUIRED FOR EXCISION 1-B DOMAIN-CONTAINING PROTEIN"/>
    <property type="match status" value="1"/>
</dbReference>
<reference evidence="2 3" key="1">
    <citation type="journal article" date="2018" name="Genome Biol. Evol.">
        <title>Multiple Roots of Fruiting Body Formation in Amoebozoa.</title>
        <authorList>
            <person name="Hillmann F."/>
            <person name="Forbes G."/>
            <person name="Novohradska S."/>
            <person name="Ferling I."/>
            <person name="Riege K."/>
            <person name="Groth M."/>
            <person name="Westermann M."/>
            <person name="Marz M."/>
            <person name="Spaller T."/>
            <person name="Winckler T."/>
            <person name="Schaap P."/>
            <person name="Glockner G."/>
        </authorList>
    </citation>
    <scope>NUCLEOTIDE SEQUENCE [LARGE SCALE GENOMIC DNA]</scope>
    <source>
        <strain evidence="2 3">Jena</strain>
    </source>
</reference>
<gene>
    <name evidence="2" type="ORF">PROFUN_06841</name>
</gene>
<dbReference type="InParanoid" id="A0A2P6NNF4"/>
<dbReference type="AlphaFoldDB" id="A0A2P6NNF4"/>
<dbReference type="Proteomes" id="UP000241769">
    <property type="component" value="Unassembled WGS sequence"/>
</dbReference>
<dbReference type="EMBL" id="MDYQ01000044">
    <property type="protein sequence ID" value="PRP85472.1"/>
    <property type="molecule type" value="Genomic_DNA"/>
</dbReference>
<dbReference type="PANTHER" id="PTHR28309">
    <property type="entry name" value="REQUIRED FOR EXCISION 1-B DOMAIN-CONTAINING PROTEIN"/>
    <property type="match status" value="1"/>
</dbReference>
<feature type="coiled-coil region" evidence="1">
    <location>
        <begin position="112"/>
        <end position="139"/>
    </location>
</feature>
<organism evidence="2 3">
    <name type="scientific">Planoprotostelium fungivorum</name>
    <dbReference type="NCBI Taxonomy" id="1890364"/>
    <lineage>
        <taxon>Eukaryota</taxon>
        <taxon>Amoebozoa</taxon>
        <taxon>Evosea</taxon>
        <taxon>Variosea</taxon>
        <taxon>Cavosteliida</taxon>
        <taxon>Cavosteliaceae</taxon>
        <taxon>Planoprotostelium</taxon>
    </lineage>
</organism>
<evidence type="ECO:0000313" key="2">
    <source>
        <dbReference type="EMBL" id="PRP85472.1"/>
    </source>
</evidence>
<sequence length="142" mass="16531">MTSGPSVIHLLDLAITLQSQRIRSYHHFQLNESIYQTICAQVTQDFNNISKKMNETETLLIESGREDLGRTVRSLQNFEKEKLKLTVNYQITAKKSVVAEGEEEDPVVERQKSEMMKELHHVEDEIVQLIEELKEVKFDLQE</sequence>
<keyword evidence="3" id="KW-1185">Reference proteome</keyword>
<proteinExistence type="predicted"/>
<keyword evidence="1" id="KW-0175">Coiled coil</keyword>
<accession>A0A2P6NNF4</accession>